<comment type="caution">
    <text evidence="10">The sequence shown here is derived from an EMBL/GenBank/DDBJ whole genome shotgun (WGS) entry which is preliminary data.</text>
</comment>
<evidence type="ECO:0000256" key="3">
    <source>
        <dbReference type="ARBA" id="ARBA00022679"/>
    </source>
</evidence>
<dbReference type="AlphaFoldDB" id="A0A5C5WR32"/>
<sequence length="540" mass="57794">MVLLVAICGAIALVSSLALVPVVRSFARSVGMVDRPDAQRKLQSNAVALGGGIAVYSSLLIAFVAALLIDRAYFGQMLGVISVRWYVLFGCGAAVLALGLIDDLWGLRGRQKLLLQCLIVAALVGSGTVIQRLSLFGLTVPLGPLAFPITVLWLIVAVNALNLIDGADGMATTAGAIICIGLGVASFAMGSPLGGIVGISLAAAQIGFLAYNRPPATIYLGDAGSMMIGLFVGVLAIWGNLKESAVLSSAPVAILAIPLFDSSAAILRRWLTGRSIYVTDRAHLHHLLQEKYGRGKMLWVVAGLCGITATLSVMSITFGIHWLPAVGVAVAGAVLILTRSFGHTEARLVLGSTWQFIQSFVLPPHRCDEEIHQRRVPLQGSGPWDTIWEPLLNFAKAHGLVRLKISLSLPWLHEGYHAHWQSIRLPEKARQMNIRLPLFTHRTKDDTQIQIGTLEIVAAADHPEVYQRFADLGDQLAELTPQIDAVVRKLESERQQLHSPMGSPSSAIPNCETITSGDLPSNGSRNSSEEYADASLPSTT</sequence>
<comment type="cofactor">
    <cofactor evidence="7">
        <name>Mg(2+)</name>
        <dbReference type="ChEBI" id="CHEBI:18420"/>
    </cofactor>
</comment>
<dbReference type="Proteomes" id="UP000316598">
    <property type="component" value="Unassembled WGS sequence"/>
</dbReference>
<feature type="binding site" evidence="7">
    <location>
        <position position="162"/>
    </location>
    <ligand>
        <name>Mg(2+)</name>
        <dbReference type="ChEBI" id="CHEBI:18420"/>
    </ligand>
</feature>
<feature type="compositionally biased region" description="Polar residues" evidence="8">
    <location>
        <begin position="502"/>
        <end position="526"/>
    </location>
</feature>
<evidence type="ECO:0000256" key="2">
    <source>
        <dbReference type="ARBA" id="ARBA00022475"/>
    </source>
</evidence>
<feature type="transmembrane region" description="Helical" evidence="9">
    <location>
        <begin position="216"/>
        <end position="239"/>
    </location>
</feature>
<dbReference type="InterPro" id="IPR000715">
    <property type="entry name" value="Glycosyl_transferase_4"/>
</dbReference>
<evidence type="ECO:0000256" key="7">
    <source>
        <dbReference type="PIRSR" id="PIRSR600715-1"/>
    </source>
</evidence>
<keyword evidence="2" id="KW-1003">Cell membrane</keyword>
<feature type="transmembrane region" description="Helical" evidence="9">
    <location>
        <begin position="42"/>
        <end position="69"/>
    </location>
</feature>
<evidence type="ECO:0000256" key="6">
    <source>
        <dbReference type="ARBA" id="ARBA00023136"/>
    </source>
</evidence>
<evidence type="ECO:0000256" key="9">
    <source>
        <dbReference type="SAM" id="Phobius"/>
    </source>
</evidence>
<evidence type="ECO:0000256" key="5">
    <source>
        <dbReference type="ARBA" id="ARBA00022989"/>
    </source>
</evidence>
<comment type="subcellular location">
    <subcellularLocation>
        <location evidence="1">Cell membrane</location>
        <topology evidence="1">Multi-pass membrane protein</topology>
    </subcellularLocation>
</comment>
<reference evidence="10 11" key="1">
    <citation type="submission" date="2019-02" db="EMBL/GenBank/DDBJ databases">
        <title>Deep-cultivation of Planctomycetes and their phenomic and genomic characterization uncovers novel biology.</title>
        <authorList>
            <person name="Wiegand S."/>
            <person name="Jogler M."/>
            <person name="Boedeker C."/>
            <person name="Pinto D."/>
            <person name="Vollmers J."/>
            <person name="Rivas-Marin E."/>
            <person name="Kohn T."/>
            <person name="Peeters S.H."/>
            <person name="Heuer A."/>
            <person name="Rast P."/>
            <person name="Oberbeckmann S."/>
            <person name="Bunk B."/>
            <person name="Jeske O."/>
            <person name="Meyerdierks A."/>
            <person name="Storesund J.E."/>
            <person name="Kallscheuer N."/>
            <person name="Luecker S."/>
            <person name="Lage O.M."/>
            <person name="Pohl T."/>
            <person name="Merkel B.J."/>
            <person name="Hornburger P."/>
            <person name="Mueller R.-W."/>
            <person name="Bruemmer F."/>
            <person name="Labrenz M."/>
            <person name="Spormann A.M."/>
            <person name="Op Den Camp H."/>
            <person name="Overmann J."/>
            <person name="Amann R."/>
            <person name="Jetten M.S.M."/>
            <person name="Mascher T."/>
            <person name="Medema M.H."/>
            <person name="Devos D.P."/>
            <person name="Kaster A.-K."/>
            <person name="Ovreas L."/>
            <person name="Rohde M."/>
            <person name="Galperin M.Y."/>
            <person name="Jogler C."/>
        </authorList>
    </citation>
    <scope>NUCLEOTIDE SEQUENCE [LARGE SCALE GENOMIC DNA]</scope>
    <source>
        <strain evidence="10 11">Pla22</strain>
    </source>
</reference>
<organism evidence="10 11">
    <name type="scientific">Rubripirellula amarantea</name>
    <dbReference type="NCBI Taxonomy" id="2527999"/>
    <lineage>
        <taxon>Bacteria</taxon>
        <taxon>Pseudomonadati</taxon>
        <taxon>Planctomycetota</taxon>
        <taxon>Planctomycetia</taxon>
        <taxon>Pirellulales</taxon>
        <taxon>Pirellulaceae</taxon>
        <taxon>Rubripirellula</taxon>
    </lineage>
</organism>
<feature type="transmembrane region" description="Helical" evidence="9">
    <location>
        <begin position="81"/>
        <end position="101"/>
    </location>
</feature>
<keyword evidence="7" id="KW-0479">Metal-binding</keyword>
<feature type="transmembrane region" description="Helical" evidence="9">
    <location>
        <begin position="142"/>
        <end position="161"/>
    </location>
</feature>
<feature type="transmembrane region" description="Helical" evidence="9">
    <location>
        <begin position="297"/>
        <end position="316"/>
    </location>
</feature>
<protein>
    <submittedName>
        <fullName evidence="10">WecA-like glycosyltransferase</fullName>
        <ecNumber evidence="10">2.7.8.33</ecNumber>
    </submittedName>
</protein>
<dbReference type="EC" id="2.7.8.33" evidence="10"/>
<feature type="binding site" evidence="7">
    <location>
        <position position="222"/>
    </location>
    <ligand>
        <name>Mg(2+)</name>
        <dbReference type="ChEBI" id="CHEBI:18420"/>
    </ligand>
</feature>
<evidence type="ECO:0000256" key="1">
    <source>
        <dbReference type="ARBA" id="ARBA00004651"/>
    </source>
</evidence>
<dbReference type="EMBL" id="SJPI01000001">
    <property type="protein sequence ID" value="TWT52629.1"/>
    <property type="molecule type" value="Genomic_DNA"/>
</dbReference>
<dbReference type="CDD" id="cd06853">
    <property type="entry name" value="GT_WecA_like"/>
    <property type="match status" value="1"/>
</dbReference>
<keyword evidence="5 9" id="KW-1133">Transmembrane helix</keyword>
<dbReference type="Pfam" id="PF00953">
    <property type="entry name" value="Glycos_transf_4"/>
    <property type="match status" value="1"/>
</dbReference>
<evidence type="ECO:0000313" key="11">
    <source>
        <dbReference type="Proteomes" id="UP000316598"/>
    </source>
</evidence>
<dbReference type="GO" id="GO:0005886">
    <property type="term" value="C:plasma membrane"/>
    <property type="evidence" value="ECO:0007669"/>
    <property type="project" value="UniProtKB-SubCell"/>
</dbReference>
<feature type="region of interest" description="Disordered" evidence="8">
    <location>
        <begin position="492"/>
        <end position="540"/>
    </location>
</feature>
<proteinExistence type="predicted"/>
<keyword evidence="6 9" id="KW-0472">Membrane</keyword>
<name>A0A5C5WR32_9BACT</name>
<keyword evidence="7" id="KW-0460">Magnesium</keyword>
<dbReference type="PANTHER" id="PTHR22926:SF3">
    <property type="entry name" value="UNDECAPRENYL-PHOSPHATE ALPHA-N-ACETYLGLUCOSAMINYL 1-PHOSPHATE TRANSFERASE"/>
    <property type="match status" value="1"/>
</dbReference>
<dbReference type="GO" id="GO:0009103">
    <property type="term" value="P:lipopolysaccharide biosynthetic process"/>
    <property type="evidence" value="ECO:0007669"/>
    <property type="project" value="TreeGrafter"/>
</dbReference>
<feature type="transmembrane region" description="Helical" evidence="9">
    <location>
        <begin position="173"/>
        <end position="204"/>
    </location>
</feature>
<keyword evidence="3 10" id="KW-0808">Transferase</keyword>
<keyword evidence="11" id="KW-1185">Reference proteome</keyword>
<gene>
    <name evidence="10" type="ORF">Pla22_02550</name>
</gene>
<dbReference type="GO" id="GO:0071555">
    <property type="term" value="P:cell wall organization"/>
    <property type="evidence" value="ECO:0007669"/>
    <property type="project" value="TreeGrafter"/>
</dbReference>
<dbReference type="GO" id="GO:0044038">
    <property type="term" value="P:cell wall macromolecule biosynthetic process"/>
    <property type="evidence" value="ECO:0007669"/>
    <property type="project" value="TreeGrafter"/>
</dbReference>
<feature type="transmembrane region" description="Helical" evidence="9">
    <location>
        <begin position="245"/>
        <end position="267"/>
    </location>
</feature>
<evidence type="ECO:0000313" key="10">
    <source>
        <dbReference type="EMBL" id="TWT52629.1"/>
    </source>
</evidence>
<accession>A0A5C5WR32</accession>
<dbReference type="GO" id="GO:0036380">
    <property type="term" value="F:UDP-N-acetylglucosamine-undecaprenyl-phosphate N-acetylglucosaminephosphotransferase activity"/>
    <property type="evidence" value="ECO:0007669"/>
    <property type="project" value="UniProtKB-EC"/>
</dbReference>
<dbReference type="GO" id="GO:0046872">
    <property type="term" value="F:metal ion binding"/>
    <property type="evidence" value="ECO:0007669"/>
    <property type="project" value="UniProtKB-KW"/>
</dbReference>
<dbReference type="PANTHER" id="PTHR22926">
    <property type="entry name" value="PHOSPHO-N-ACETYLMURAMOYL-PENTAPEPTIDE-TRANSFERASE"/>
    <property type="match status" value="1"/>
</dbReference>
<feature type="transmembrane region" description="Helical" evidence="9">
    <location>
        <begin position="113"/>
        <end position="130"/>
    </location>
</feature>
<keyword evidence="4 9" id="KW-0812">Transmembrane</keyword>
<evidence type="ECO:0000256" key="4">
    <source>
        <dbReference type="ARBA" id="ARBA00022692"/>
    </source>
</evidence>
<evidence type="ECO:0000256" key="8">
    <source>
        <dbReference type="SAM" id="MobiDB-lite"/>
    </source>
</evidence>